<dbReference type="EMBL" id="CP046401">
    <property type="protein sequence ID" value="QGY46122.1"/>
    <property type="molecule type" value="Genomic_DNA"/>
</dbReference>
<dbReference type="AlphaFoldDB" id="A0A6I6K128"/>
<dbReference type="PANTHER" id="PTHR30376">
    <property type="entry name" value="SIGMA FACTOR RPOH HEAT SHOCK RELATED"/>
    <property type="match status" value="1"/>
</dbReference>
<organism evidence="2 3">
    <name type="scientific">Maribellus comscasis</name>
    <dbReference type="NCBI Taxonomy" id="2681766"/>
    <lineage>
        <taxon>Bacteria</taxon>
        <taxon>Pseudomonadati</taxon>
        <taxon>Bacteroidota</taxon>
        <taxon>Bacteroidia</taxon>
        <taxon>Marinilabiliales</taxon>
        <taxon>Prolixibacteraceae</taxon>
        <taxon>Maribellus</taxon>
    </lineage>
</organism>
<dbReference type="RefSeq" id="WP_158869262.1">
    <property type="nucleotide sequence ID" value="NZ_CP046401.1"/>
</dbReference>
<dbReference type="InterPro" id="IPR050813">
    <property type="entry name" value="Sigma-70_Factor"/>
</dbReference>
<gene>
    <name evidence="2" type="ORF">GM418_21360</name>
</gene>
<accession>A0A6I6K128</accession>
<evidence type="ECO:0000313" key="2">
    <source>
        <dbReference type="EMBL" id="QGY46122.1"/>
    </source>
</evidence>
<dbReference type="KEGG" id="mcos:GM418_21360"/>
<sequence>MGQLKNTYQNNSQNQISLEVYLQFISEIKQIDAEKENELIQRIGENDTDALKELVEANLGLVVSIAKQYQELGLSLRDLILEGNLGLISAANRLVSSQEFNFKTFASKWIDQSIFQAITEYFWISRLSFNQNVYKNRIDKVLHQLSRNFANQLSMNCSKYRSNSFAWFTGNI</sequence>
<keyword evidence="3" id="KW-1185">Reference proteome</keyword>
<reference evidence="2 3" key="1">
    <citation type="submission" date="2019-11" db="EMBL/GenBank/DDBJ databases">
        <authorList>
            <person name="Zheng R.K."/>
            <person name="Sun C.M."/>
        </authorList>
    </citation>
    <scope>NUCLEOTIDE SEQUENCE [LARGE SCALE GENOMIC DNA]</scope>
    <source>
        <strain evidence="2 3">WC007</strain>
    </source>
</reference>
<feature type="domain" description="RNA polymerase sigma-70 region 2" evidence="1">
    <location>
        <begin position="54"/>
        <end position="118"/>
    </location>
</feature>
<dbReference type="InterPro" id="IPR013325">
    <property type="entry name" value="RNA_pol_sigma_r2"/>
</dbReference>
<dbReference type="Gene3D" id="1.20.120.1810">
    <property type="match status" value="1"/>
</dbReference>
<dbReference type="GO" id="GO:0003700">
    <property type="term" value="F:DNA-binding transcription factor activity"/>
    <property type="evidence" value="ECO:0007669"/>
    <property type="project" value="InterPro"/>
</dbReference>
<name>A0A6I6K128_9BACT</name>
<proteinExistence type="predicted"/>
<evidence type="ECO:0000259" key="1">
    <source>
        <dbReference type="Pfam" id="PF04542"/>
    </source>
</evidence>
<dbReference type="GO" id="GO:0006352">
    <property type="term" value="P:DNA-templated transcription initiation"/>
    <property type="evidence" value="ECO:0007669"/>
    <property type="project" value="InterPro"/>
</dbReference>
<dbReference type="Proteomes" id="UP000428260">
    <property type="component" value="Chromosome"/>
</dbReference>
<dbReference type="SUPFAM" id="SSF88946">
    <property type="entry name" value="Sigma2 domain of RNA polymerase sigma factors"/>
    <property type="match status" value="1"/>
</dbReference>
<dbReference type="InterPro" id="IPR007627">
    <property type="entry name" value="RNA_pol_sigma70_r2"/>
</dbReference>
<dbReference type="Pfam" id="PF04542">
    <property type="entry name" value="Sigma70_r2"/>
    <property type="match status" value="1"/>
</dbReference>
<dbReference type="PANTHER" id="PTHR30376:SF3">
    <property type="entry name" value="RNA POLYMERASE SIGMA FACTOR RPOH"/>
    <property type="match status" value="1"/>
</dbReference>
<evidence type="ECO:0000313" key="3">
    <source>
        <dbReference type="Proteomes" id="UP000428260"/>
    </source>
</evidence>
<protein>
    <recommendedName>
        <fullName evidence="1">RNA polymerase sigma-70 region 2 domain-containing protein</fullName>
    </recommendedName>
</protein>